<dbReference type="Pfam" id="PF20256">
    <property type="entry name" value="MoCoBD_2"/>
    <property type="match status" value="1"/>
</dbReference>
<evidence type="ECO:0000313" key="5">
    <source>
        <dbReference type="Proteomes" id="UP000473325"/>
    </source>
</evidence>
<keyword evidence="5" id="KW-1185">Reference proteome</keyword>
<dbReference type="InterPro" id="IPR008274">
    <property type="entry name" value="AldOxase/xan_DH_MoCoBD1"/>
</dbReference>
<evidence type="ECO:0000256" key="2">
    <source>
        <dbReference type="ARBA" id="ARBA00023002"/>
    </source>
</evidence>
<gene>
    <name evidence="4" type="ORF">GRQ65_04105</name>
</gene>
<dbReference type="PANTHER" id="PTHR11908:SF132">
    <property type="entry name" value="ALDEHYDE OXIDASE 1-RELATED"/>
    <property type="match status" value="1"/>
</dbReference>
<dbReference type="Pfam" id="PF01315">
    <property type="entry name" value="Ald_Xan_dh_C"/>
    <property type="match status" value="1"/>
</dbReference>
<dbReference type="SUPFAM" id="SSF56003">
    <property type="entry name" value="Molybdenum cofactor-binding domain"/>
    <property type="match status" value="1"/>
</dbReference>
<dbReference type="GO" id="GO:0016491">
    <property type="term" value="F:oxidoreductase activity"/>
    <property type="evidence" value="ECO:0007669"/>
    <property type="project" value="UniProtKB-KW"/>
</dbReference>
<keyword evidence="2" id="KW-0560">Oxidoreductase</keyword>
<dbReference type="PANTHER" id="PTHR11908">
    <property type="entry name" value="XANTHINE DEHYDROGENASE"/>
    <property type="match status" value="1"/>
</dbReference>
<sequence length="805" mass="84081">MTAEVSAGPRPGSILGTRVRRVEDPELVTGASTYVDDLRLEGTAHAVFVRSPLAHARVTGLDTREAEQAPGVLAVHTAATLGTAWVPSFAQPHEQVGHGPLADDVVRYVGDPVALVVAETRAQAVDAAELVDVDYEPLDVVVDPEEALADGAPLQFPELGTNVVQSVRALHLREDRADVTDVLADAEVVVRARIENQRLATTPIEPQAILVDPRPDGDSEPATELTAWVSTQHPHLARTLIARWVGLEPEQVRVVAPHVGGAFGGKAGIQFAHGAVVSAARALGRPVVWAETRSEAMLSMQGRGQVQFAELGVTRDGRITGLRCRNVGDCGAYAGFGGTLPVGAGHVMAQGPYEIPAVDYSAVAVMTNTAPNGAFRGAGRPEAAALLERVLDLAAHELGLAPEELRRRNLIAPDAFPYATRTGLTYDVGDYAGALDEALRVADVDALRAEQRRRIEAGEEVLLGIGVSTYVEITGFGGQELGVVRIDDDGGATVMAGTSSHGQGHATSFSMIVADRLGIPLEQVRYVQSDTREVERGGGTGGSRSLQLGGSAVAAAASAVRDRARELAAELLEAAPDDVEVGDGGFAVRGVPAAPVGWDALAAAAAERGEELRVALDVPQDGSTFPYGAHVSVVEVDTATGRVRPLRHVAVDDCGRVLHPSIVEGQQHGGIAQGMSQALWEQFVYGEDGQPLTGSLADYQVPTAADTISYEAGGTQTPTHLNELGAKGIGESGTIGSTPAVQSAVVDALRHLGVRHVDIPCTPQRVWSAVRAAGDGTLPDPWREPPAFFDTLEAAGGPADGGVEV</sequence>
<dbReference type="InterPro" id="IPR016208">
    <property type="entry name" value="Ald_Oxase/xanthine_DH-like"/>
</dbReference>
<dbReference type="SUPFAM" id="SSF54665">
    <property type="entry name" value="CO dehydrogenase molybdoprotein N-domain-like"/>
    <property type="match status" value="1"/>
</dbReference>
<evidence type="ECO:0000256" key="1">
    <source>
        <dbReference type="ARBA" id="ARBA00022505"/>
    </source>
</evidence>
<dbReference type="Gene3D" id="3.30.365.10">
    <property type="entry name" value="Aldehyde oxidase/xanthine dehydrogenase, molybdopterin binding domain"/>
    <property type="match status" value="4"/>
</dbReference>
<protein>
    <submittedName>
        <fullName evidence="4">Molybdopterin-dependent oxidoreductase</fullName>
    </submittedName>
</protein>
<comment type="caution">
    <text evidence="4">The sequence shown here is derived from an EMBL/GenBank/DDBJ whole genome shotgun (WGS) entry which is preliminary data.</text>
</comment>
<dbReference type="Gene3D" id="3.90.1170.50">
    <property type="entry name" value="Aldehyde oxidase/xanthine dehydrogenase, a/b hammerhead"/>
    <property type="match status" value="1"/>
</dbReference>
<dbReference type="GO" id="GO:0005506">
    <property type="term" value="F:iron ion binding"/>
    <property type="evidence" value="ECO:0007669"/>
    <property type="project" value="InterPro"/>
</dbReference>
<accession>A0A6L7EQ56</accession>
<dbReference type="InterPro" id="IPR046867">
    <property type="entry name" value="AldOxase/xan_DH_MoCoBD2"/>
</dbReference>
<proteinExistence type="predicted"/>
<dbReference type="EMBL" id="WUEK01000002">
    <property type="protein sequence ID" value="MXG88730.1"/>
    <property type="molecule type" value="Genomic_DNA"/>
</dbReference>
<reference evidence="4 5" key="1">
    <citation type="submission" date="2019-12" db="EMBL/GenBank/DDBJ databases">
        <authorList>
            <person name="Kun Z."/>
        </authorList>
    </citation>
    <scope>NUCLEOTIDE SEQUENCE [LARGE SCALE GENOMIC DNA]</scope>
    <source>
        <strain evidence="4 5">YIM 123512</strain>
    </source>
</reference>
<dbReference type="InterPro" id="IPR000674">
    <property type="entry name" value="Ald_Oxase/Xan_DH_a/b"/>
</dbReference>
<keyword evidence="1" id="KW-0500">Molybdenum</keyword>
<evidence type="ECO:0000313" key="4">
    <source>
        <dbReference type="EMBL" id="MXG88730.1"/>
    </source>
</evidence>
<evidence type="ECO:0000259" key="3">
    <source>
        <dbReference type="SMART" id="SM01008"/>
    </source>
</evidence>
<feature type="domain" description="Aldehyde oxidase/xanthine dehydrogenase a/b hammerhead" evidence="3">
    <location>
        <begin position="29"/>
        <end position="139"/>
    </location>
</feature>
<dbReference type="AlphaFoldDB" id="A0A6L7EQ56"/>
<name>A0A6L7EQ56_9ACTN</name>
<dbReference type="SMART" id="SM01008">
    <property type="entry name" value="Ald_Xan_dh_C"/>
    <property type="match status" value="1"/>
</dbReference>
<organism evidence="4 5">
    <name type="scientific">Nocardioides flavescens</name>
    <dbReference type="NCBI Taxonomy" id="2691959"/>
    <lineage>
        <taxon>Bacteria</taxon>
        <taxon>Bacillati</taxon>
        <taxon>Actinomycetota</taxon>
        <taxon>Actinomycetes</taxon>
        <taxon>Propionibacteriales</taxon>
        <taxon>Nocardioidaceae</taxon>
        <taxon>Nocardioides</taxon>
    </lineage>
</organism>
<dbReference type="InterPro" id="IPR037165">
    <property type="entry name" value="AldOxase/xan_DH_Mopterin-bd_sf"/>
</dbReference>
<dbReference type="InterPro" id="IPR036856">
    <property type="entry name" value="Ald_Oxase/Xan_DH_a/b_sf"/>
</dbReference>
<dbReference type="RefSeq" id="WP_160875419.1">
    <property type="nucleotide sequence ID" value="NZ_WUEK01000002.1"/>
</dbReference>
<dbReference type="Pfam" id="PF02738">
    <property type="entry name" value="MoCoBD_1"/>
    <property type="match status" value="1"/>
</dbReference>
<dbReference type="Proteomes" id="UP000473325">
    <property type="component" value="Unassembled WGS sequence"/>
</dbReference>